<organism evidence="1 2">
    <name type="scientific">Pseudarcicella hirudinis</name>
    <dbReference type="NCBI Taxonomy" id="1079859"/>
    <lineage>
        <taxon>Bacteria</taxon>
        <taxon>Pseudomonadati</taxon>
        <taxon>Bacteroidota</taxon>
        <taxon>Cytophagia</taxon>
        <taxon>Cytophagales</taxon>
        <taxon>Flectobacillaceae</taxon>
        <taxon>Pseudarcicella</taxon>
    </lineage>
</organism>
<sequence length="176" mass="18609">MENAIQQMRTALAEHVQSYTTIQVLTGIVQSVTDTTADVTEEGSPDIVHTVELSASPDTSEGFWLIPAVGSKVLLGRIENGEDFTIVKFDKVDKLVYNVSNTRIEATGNGVKILSGAKVQIANTSQSLAGIFGDLISLLNGLKVICSSPGAPSSALSPDTIVSITSLQTKINSLFE</sequence>
<keyword evidence="2" id="KW-1185">Reference proteome</keyword>
<protein>
    <submittedName>
        <fullName evidence="1">Uncharacterized protein</fullName>
    </submittedName>
</protein>
<accession>A0A1I5MW18</accession>
<evidence type="ECO:0000313" key="1">
    <source>
        <dbReference type="EMBL" id="SFP13698.1"/>
    </source>
</evidence>
<evidence type="ECO:0000313" key="2">
    <source>
        <dbReference type="Proteomes" id="UP000199306"/>
    </source>
</evidence>
<reference evidence="1 2" key="1">
    <citation type="submission" date="2016-10" db="EMBL/GenBank/DDBJ databases">
        <authorList>
            <person name="de Groot N.N."/>
        </authorList>
    </citation>
    <scope>NUCLEOTIDE SEQUENCE [LARGE SCALE GENOMIC DNA]</scope>
    <source>
        <strain evidence="2">E92,LMG 26720,CCM 7988</strain>
    </source>
</reference>
<proteinExistence type="predicted"/>
<dbReference type="AlphaFoldDB" id="A0A1I5MW18"/>
<dbReference type="Proteomes" id="UP000199306">
    <property type="component" value="Unassembled WGS sequence"/>
</dbReference>
<dbReference type="OrthoDB" id="1151181at2"/>
<dbReference type="EMBL" id="FOXH01000001">
    <property type="protein sequence ID" value="SFP13698.1"/>
    <property type="molecule type" value="Genomic_DNA"/>
</dbReference>
<dbReference type="STRING" id="1079859.SAMN04515674_101473"/>
<name>A0A1I5MW18_9BACT</name>
<gene>
    <name evidence="1" type="ORF">SAMN04515674_101473</name>
</gene>
<dbReference type="RefSeq" id="WP_092011471.1">
    <property type="nucleotide sequence ID" value="NZ_FOXH01000001.1"/>
</dbReference>